<dbReference type="Proteomes" id="UP000273405">
    <property type="component" value="Unassembled WGS sequence"/>
</dbReference>
<dbReference type="PANTHER" id="PTHR35585:SF1">
    <property type="entry name" value="HHE DOMAIN PROTEIN (AFU_ORTHOLOGUE AFUA_4G00730)"/>
    <property type="match status" value="1"/>
</dbReference>
<comment type="caution">
    <text evidence="2">The sequence shown here is derived from an EMBL/GenBank/DDBJ whole genome shotgun (WGS) entry which is preliminary data.</text>
</comment>
<dbReference type="OrthoDB" id="5511990at2"/>
<accession>A0A3A8N9E1</accession>
<keyword evidence="3" id="KW-1185">Reference proteome</keyword>
<gene>
    <name evidence="2" type="ORF">D7X12_28600</name>
</gene>
<evidence type="ECO:0000259" key="1">
    <source>
        <dbReference type="Pfam" id="PF01814"/>
    </source>
</evidence>
<organism evidence="2 3">
    <name type="scientific">Corallococcus sicarius</name>
    <dbReference type="NCBI Taxonomy" id="2316726"/>
    <lineage>
        <taxon>Bacteria</taxon>
        <taxon>Pseudomonadati</taxon>
        <taxon>Myxococcota</taxon>
        <taxon>Myxococcia</taxon>
        <taxon>Myxococcales</taxon>
        <taxon>Cystobacterineae</taxon>
        <taxon>Myxococcaceae</taxon>
        <taxon>Corallococcus</taxon>
    </lineage>
</organism>
<reference evidence="3" key="1">
    <citation type="submission" date="2018-09" db="EMBL/GenBank/DDBJ databases">
        <authorList>
            <person name="Livingstone P.G."/>
            <person name="Whitworth D.E."/>
        </authorList>
    </citation>
    <scope>NUCLEOTIDE SEQUENCE [LARGE SCALE GENOMIC DNA]</scope>
    <source>
        <strain evidence="3">CA040B</strain>
    </source>
</reference>
<proteinExistence type="predicted"/>
<sequence length="169" mass="19362">MAESMAGSFGILVEQHRELEALLERLDTETDPEELRVQQEAFCRLLRLHSRLEERHVYPLVTRVEGRARAREEAEDHLTLRELLEELQELTPGGAEWQARLFTLQDLVVAHVQATEHLLLPRLATSLDSGELEDLEHDLALTYEELLERSQRTPASGRGALLEALHWDA</sequence>
<dbReference type="Gene3D" id="1.20.120.520">
    <property type="entry name" value="nmb1532 protein domain like"/>
    <property type="match status" value="1"/>
</dbReference>
<dbReference type="PANTHER" id="PTHR35585">
    <property type="entry name" value="HHE DOMAIN PROTEIN (AFU_ORTHOLOGUE AFUA_4G00730)"/>
    <property type="match status" value="1"/>
</dbReference>
<dbReference type="InterPro" id="IPR012312">
    <property type="entry name" value="Hemerythrin-like"/>
</dbReference>
<name>A0A3A8N9E1_9BACT</name>
<dbReference type="AlphaFoldDB" id="A0A3A8N9E1"/>
<evidence type="ECO:0000313" key="2">
    <source>
        <dbReference type="EMBL" id="RKH37745.1"/>
    </source>
</evidence>
<dbReference type="EMBL" id="RAWG01000225">
    <property type="protein sequence ID" value="RKH37745.1"/>
    <property type="molecule type" value="Genomic_DNA"/>
</dbReference>
<feature type="domain" description="Hemerythrin-like" evidence="1">
    <location>
        <begin position="11"/>
        <end position="123"/>
    </location>
</feature>
<dbReference type="Pfam" id="PF01814">
    <property type="entry name" value="Hemerythrin"/>
    <property type="match status" value="1"/>
</dbReference>
<protein>
    <submittedName>
        <fullName evidence="2">Hemerythrin domain-containing protein</fullName>
    </submittedName>
</protein>
<evidence type="ECO:0000313" key="3">
    <source>
        <dbReference type="Proteomes" id="UP000273405"/>
    </source>
</evidence>